<accession>A0A3N4K9M6</accession>
<name>A0A3N4K9M6_9PEZI</name>
<keyword evidence="2" id="KW-1185">Reference proteome</keyword>
<evidence type="ECO:0000313" key="2">
    <source>
        <dbReference type="Proteomes" id="UP000277580"/>
    </source>
</evidence>
<reference evidence="1 2" key="1">
    <citation type="journal article" date="2018" name="Nat. Ecol. Evol.">
        <title>Pezizomycetes genomes reveal the molecular basis of ectomycorrhizal truffle lifestyle.</title>
        <authorList>
            <person name="Murat C."/>
            <person name="Payen T."/>
            <person name="Noel B."/>
            <person name="Kuo A."/>
            <person name="Morin E."/>
            <person name="Chen J."/>
            <person name="Kohler A."/>
            <person name="Krizsan K."/>
            <person name="Balestrini R."/>
            <person name="Da Silva C."/>
            <person name="Montanini B."/>
            <person name="Hainaut M."/>
            <person name="Levati E."/>
            <person name="Barry K.W."/>
            <person name="Belfiori B."/>
            <person name="Cichocki N."/>
            <person name="Clum A."/>
            <person name="Dockter R.B."/>
            <person name="Fauchery L."/>
            <person name="Guy J."/>
            <person name="Iotti M."/>
            <person name="Le Tacon F."/>
            <person name="Lindquist E.A."/>
            <person name="Lipzen A."/>
            <person name="Malagnac F."/>
            <person name="Mello A."/>
            <person name="Molinier V."/>
            <person name="Miyauchi S."/>
            <person name="Poulain J."/>
            <person name="Riccioni C."/>
            <person name="Rubini A."/>
            <person name="Sitrit Y."/>
            <person name="Splivallo R."/>
            <person name="Traeger S."/>
            <person name="Wang M."/>
            <person name="Zifcakova L."/>
            <person name="Wipf D."/>
            <person name="Zambonelli A."/>
            <person name="Paolocci F."/>
            <person name="Nowrousian M."/>
            <person name="Ottonello S."/>
            <person name="Baldrian P."/>
            <person name="Spatafora J.W."/>
            <person name="Henrissat B."/>
            <person name="Nagy L.G."/>
            <person name="Aury J.M."/>
            <person name="Wincker P."/>
            <person name="Grigoriev I.V."/>
            <person name="Bonfante P."/>
            <person name="Martin F.M."/>
        </authorList>
    </citation>
    <scope>NUCLEOTIDE SEQUENCE [LARGE SCALE GENOMIC DNA]</scope>
    <source>
        <strain evidence="1 2">CCBAS932</strain>
    </source>
</reference>
<sequence>MGIPKLHCKLYNWIAIRGVAARRSGMQFCNSIQHPASQQQLQRLWVHVQYLTSNNRRVYICRIFHVSYCAPLFHSHSRLDHPLHTYIYFNSSSHRNIRFCTPYVLYLQAEAAKIPRMAILFEFKLTPRSRSFVHTTCHISCVLHWYVMYRLTYCRPGLG</sequence>
<gene>
    <name evidence="1" type="ORF">P167DRAFT_422982</name>
</gene>
<proteinExistence type="predicted"/>
<dbReference type="OrthoDB" id="10595195at2759"/>
<dbReference type="AlphaFoldDB" id="A0A3N4K9M6"/>
<protein>
    <submittedName>
        <fullName evidence="1">Uncharacterized protein</fullName>
    </submittedName>
</protein>
<dbReference type="Proteomes" id="UP000277580">
    <property type="component" value="Unassembled WGS sequence"/>
</dbReference>
<organism evidence="1 2">
    <name type="scientific">Morchella conica CCBAS932</name>
    <dbReference type="NCBI Taxonomy" id="1392247"/>
    <lineage>
        <taxon>Eukaryota</taxon>
        <taxon>Fungi</taxon>
        <taxon>Dikarya</taxon>
        <taxon>Ascomycota</taxon>
        <taxon>Pezizomycotina</taxon>
        <taxon>Pezizomycetes</taxon>
        <taxon>Pezizales</taxon>
        <taxon>Morchellaceae</taxon>
        <taxon>Morchella</taxon>
    </lineage>
</organism>
<evidence type="ECO:0000313" key="1">
    <source>
        <dbReference type="EMBL" id="RPB07216.1"/>
    </source>
</evidence>
<dbReference type="InParanoid" id="A0A3N4K9M6"/>
<dbReference type="EMBL" id="ML119191">
    <property type="protein sequence ID" value="RPB07216.1"/>
    <property type="molecule type" value="Genomic_DNA"/>
</dbReference>